<comment type="caution">
    <text evidence="2">The sequence shown here is derived from an EMBL/GenBank/DDBJ whole genome shotgun (WGS) entry which is preliminary data.</text>
</comment>
<keyword evidence="1" id="KW-0812">Transmembrane</keyword>
<accession>A0A9E5JLL8</accession>
<feature type="transmembrane region" description="Helical" evidence="1">
    <location>
        <begin position="41"/>
        <end position="58"/>
    </location>
</feature>
<dbReference type="Proteomes" id="UP000818266">
    <property type="component" value="Unassembled WGS sequence"/>
</dbReference>
<dbReference type="AlphaFoldDB" id="A0A9E5JLL8"/>
<protein>
    <submittedName>
        <fullName evidence="2">Uncharacterized protein</fullName>
    </submittedName>
</protein>
<feature type="transmembrane region" description="Helical" evidence="1">
    <location>
        <begin position="98"/>
        <end position="115"/>
    </location>
</feature>
<reference evidence="2 3" key="1">
    <citation type="submission" date="2019-06" db="EMBL/GenBank/DDBJ databases">
        <authorList>
            <person name="De-Chao Zhang Q."/>
        </authorList>
    </citation>
    <scope>NUCLEOTIDE SEQUENCE [LARGE SCALE GENOMIC DNA]</scope>
    <source>
        <strain evidence="2 3">KN1116</strain>
    </source>
</reference>
<name>A0A9E5JLL8_9MICO</name>
<evidence type="ECO:0000313" key="2">
    <source>
        <dbReference type="EMBL" id="NHF61725.1"/>
    </source>
</evidence>
<keyword evidence="1" id="KW-1133">Transmembrane helix</keyword>
<keyword evidence="1" id="KW-0472">Membrane</keyword>
<organism evidence="2 3">
    <name type="scientific">Microcella pacifica</name>
    <dbReference type="NCBI Taxonomy" id="2591847"/>
    <lineage>
        <taxon>Bacteria</taxon>
        <taxon>Bacillati</taxon>
        <taxon>Actinomycetota</taxon>
        <taxon>Actinomycetes</taxon>
        <taxon>Micrococcales</taxon>
        <taxon>Microbacteriaceae</taxon>
        <taxon>Microcella</taxon>
    </lineage>
</organism>
<sequence length="141" mass="14424">MPEHEFARMPSWAQAGTLAVVLLLGTVLGFIGTFFHQSLPPIGLIVALGTVGLFLAGLRSWASVRSPAATGALGVAGMSAILSLPVGGTVLVPANAVGLAWTFGVALIALVVIAWPDPARLSRLRAVTMEGPAEEKDSTAP</sequence>
<feature type="transmembrane region" description="Helical" evidence="1">
    <location>
        <begin position="70"/>
        <end position="92"/>
    </location>
</feature>
<reference evidence="2 3" key="2">
    <citation type="submission" date="2020-03" db="EMBL/GenBank/DDBJ databases">
        <title>Chryseoglobus sp. isolated from a deep-sea seamount.</title>
        <authorList>
            <person name="Zhang D.-C."/>
        </authorList>
    </citation>
    <scope>NUCLEOTIDE SEQUENCE [LARGE SCALE GENOMIC DNA]</scope>
    <source>
        <strain evidence="2 3">KN1116</strain>
    </source>
</reference>
<keyword evidence="3" id="KW-1185">Reference proteome</keyword>
<dbReference type="EMBL" id="VIKT02000001">
    <property type="protein sequence ID" value="NHF61725.1"/>
    <property type="molecule type" value="Genomic_DNA"/>
</dbReference>
<proteinExistence type="predicted"/>
<dbReference type="RefSeq" id="WP_152581933.1">
    <property type="nucleotide sequence ID" value="NZ_JAVJPO010000019.1"/>
</dbReference>
<feature type="transmembrane region" description="Helical" evidence="1">
    <location>
        <begin position="12"/>
        <end position="35"/>
    </location>
</feature>
<dbReference type="OrthoDB" id="5123489at2"/>
<gene>
    <name evidence="2" type="ORF">FK219_000460</name>
</gene>
<evidence type="ECO:0000256" key="1">
    <source>
        <dbReference type="SAM" id="Phobius"/>
    </source>
</evidence>
<evidence type="ECO:0000313" key="3">
    <source>
        <dbReference type="Proteomes" id="UP000818266"/>
    </source>
</evidence>